<dbReference type="Pfam" id="PF08281">
    <property type="entry name" value="Sigma70_r4_2"/>
    <property type="match status" value="1"/>
</dbReference>
<sequence>MVLLLMKHRDSIEDLYRQYYQEILNYLFRRTHHLETAKDLAQDTFVKALNGLSSFRGHSSIRTWLYTIAHHTFVNWYRRDVKYQFTDISKNEGLTQTTYEQPEQYLSRMVKNETLRQELLQLKDQHQSVLILREFQELSYEEIAEILGWSLSKVKTTLHRARLELKKNMAKRREEEGI</sequence>
<dbReference type="GO" id="GO:0006352">
    <property type="term" value="P:DNA-templated transcription initiation"/>
    <property type="evidence" value="ECO:0007669"/>
    <property type="project" value="InterPro"/>
</dbReference>
<evidence type="ECO:0000256" key="4">
    <source>
        <dbReference type="ARBA" id="ARBA00023125"/>
    </source>
</evidence>
<evidence type="ECO:0000256" key="5">
    <source>
        <dbReference type="ARBA" id="ARBA00023163"/>
    </source>
</evidence>
<dbReference type="InterPro" id="IPR013324">
    <property type="entry name" value="RNA_pol_sigma_r3/r4-like"/>
</dbReference>
<dbReference type="AlphaFoldDB" id="A0A9W5PDE5"/>
<reference evidence="8 9" key="1">
    <citation type="journal article" date="2014" name="Syst. Appl. Microbiol.">
        <title>Genomic insights into the taxonomic status of the three subspecies of Bacillus subtilis.</title>
        <authorList>
            <person name="Yi H."/>
            <person name="Chun J."/>
            <person name="Cha C.J."/>
        </authorList>
    </citation>
    <scope>NUCLEOTIDE SEQUENCE [LARGE SCALE GENOMIC DNA]</scope>
    <source>
        <strain evidence="8 9">KCTC 13429</strain>
    </source>
</reference>
<protein>
    <submittedName>
        <fullName evidence="8">RNA polymerase ECF-type sigma factor YlaC</fullName>
    </submittedName>
</protein>
<dbReference type="InterPro" id="IPR039425">
    <property type="entry name" value="RNA_pol_sigma-70-like"/>
</dbReference>
<dbReference type="SUPFAM" id="SSF88659">
    <property type="entry name" value="Sigma3 and sigma4 domains of RNA polymerase sigma factors"/>
    <property type="match status" value="1"/>
</dbReference>
<evidence type="ECO:0000256" key="1">
    <source>
        <dbReference type="ARBA" id="ARBA00010641"/>
    </source>
</evidence>
<dbReference type="Pfam" id="PF04542">
    <property type="entry name" value="Sigma70_r2"/>
    <property type="match status" value="1"/>
</dbReference>
<dbReference type="InterPro" id="IPR036388">
    <property type="entry name" value="WH-like_DNA-bd_sf"/>
</dbReference>
<dbReference type="PANTHER" id="PTHR43133">
    <property type="entry name" value="RNA POLYMERASE ECF-TYPE SIGMA FACTO"/>
    <property type="match status" value="1"/>
</dbReference>
<dbReference type="PANTHER" id="PTHR43133:SF52">
    <property type="entry name" value="ECF RNA POLYMERASE SIGMA FACTOR SIGL"/>
    <property type="match status" value="1"/>
</dbReference>
<evidence type="ECO:0000259" key="7">
    <source>
        <dbReference type="Pfam" id="PF08281"/>
    </source>
</evidence>
<dbReference type="NCBIfam" id="TIGR02950">
    <property type="entry name" value="SigM_subfam"/>
    <property type="match status" value="1"/>
</dbReference>
<gene>
    <name evidence="8" type="ORF">BSI_21160</name>
</gene>
<keyword evidence="4" id="KW-0238">DNA-binding</keyword>
<name>A0A9W5PDE5_9BACI</name>
<evidence type="ECO:0000313" key="8">
    <source>
        <dbReference type="EMBL" id="ELS61743.1"/>
    </source>
</evidence>
<evidence type="ECO:0000256" key="3">
    <source>
        <dbReference type="ARBA" id="ARBA00023082"/>
    </source>
</evidence>
<keyword evidence="5" id="KW-0804">Transcription</keyword>
<dbReference type="SUPFAM" id="SSF88946">
    <property type="entry name" value="Sigma2 domain of RNA polymerase sigma factors"/>
    <property type="match status" value="1"/>
</dbReference>
<dbReference type="GO" id="GO:0003677">
    <property type="term" value="F:DNA binding"/>
    <property type="evidence" value="ECO:0007669"/>
    <property type="project" value="UniProtKB-KW"/>
</dbReference>
<dbReference type="InterPro" id="IPR013325">
    <property type="entry name" value="RNA_pol_sigma_r2"/>
</dbReference>
<dbReference type="InterPro" id="IPR013249">
    <property type="entry name" value="RNA_pol_sigma70_r4_t2"/>
</dbReference>
<organism evidence="8 9">
    <name type="scientific">Bacillus inaquosorum KCTC 13429</name>
    <dbReference type="NCBI Taxonomy" id="1236548"/>
    <lineage>
        <taxon>Bacteria</taxon>
        <taxon>Bacillati</taxon>
        <taxon>Bacillota</taxon>
        <taxon>Bacilli</taxon>
        <taxon>Bacillales</taxon>
        <taxon>Bacillaceae</taxon>
        <taxon>Bacillus</taxon>
    </lineage>
</organism>
<proteinExistence type="inferred from homology"/>
<dbReference type="Proteomes" id="UP000011182">
    <property type="component" value="Unassembled WGS sequence"/>
</dbReference>
<comment type="caution">
    <text evidence="8">The sequence shown here is derived from an EMBL/GenBank/DDBJ whole genome shotgun (WGS) entry which is preliminary data.</text>
</comment>
<evidence type="ECO:0000256" key="2">
    <source>
        <dbReference type="ARBA" id="ARBA00023015"/>
    </source>
</evidence>
<dbReference type="InterPro" id="IPR014284">
    <property type="entry name" value="RNA_pol_sigma-70_dom"/>
</dbReference>
<dbReference type="EMBL" id="AMXN01000003">
    <property type="protein sequence ID" value="ELS61743.1"/>
    <property type="molecule type" value="Genomic_DNA"/>
</dbReference>
<dbReference type="InterPro" id="IPR007627">
    <property type="entry name" value="RNA_pol_sigma70_r2"/>
</dbReference>
<evidence type="ECO:0000313" key="9">
    <source>
        <dbReference type="Proteomes" id="UP000011182"/>
    </source>
</evidence>
<dbReference type="Gene3D" id="1.10.10.10">
    <property type="entry name" value="Winged helix-like DNA-binding domain superfamily/Winged helix DNA-binding domain"/>
    <property type="match status" value="1"/>
</dbReference>
<dbReference type="CDD" id="cd06171">
    <property type="entry name" value="Sigma70_r4"/>
    <property type="match status" value="1"/>
</dbReference>
<dbReference type="Gene3D" id="1.10.1740.10">
    <property type="match status" value="1"/>
</dbReference>
<keyword evidence="3" id="KW-0731">Sigma factor</keyword>
<dbReference type="GO" id="GO:0016987">
    <property type="term" value="F:sigma factor activity"/>
    <property type="evidence" value="ECO:0007669"/>
    <property type="project" value="UniProtKB-KW"/>
</dbReference>
<feature type="domain" description="RNA polymerase sigma factor 70 region 4 type 2" evidence="7">
    <location>
        <begin position="114"/>
        <end position="165"/>
    </location>
</feature>
<comment type="similarity">
    <text evidence="1">Belongs to the sigma-70 factor family. ECF subfamily.</text>
</comment>
<dbReference type="NCBIfam" id="TIGR02937">
    <property type="entry name" value="sigma70-ECF"/>
    <property type="match status" value="1"/>
</dbReference>
<dbReference type="InterPro" id="IPR014296">
    <property type="entry name" value="RNA_pol_sigma-M_bacilli"/>
</dbReference>
<keyword evidence="2" id="KW-0805">Transcription regulation</keyword>
<accession>A0A9W5PDE5</accession>
<feature type="domain" description="RNA polymerase sigma-70 region 2" evidence="6">
    <location>
        <begin position="15"/>
        <end position="80"/>
    </location>
</feature>
<keyword evidence="9" id="KW-1185">Reference proteome</keyword>
<evidence type="ECO:0000259" key="6">
    <source>
        <dbReference type="Pfam" id="PF04542"/>
    </source>
</evidence>